<reference evidence="1" key="2">
    <citation type="submission" date="2021-08" db="EMBL/GenBank/DDBJ databases">
        <authorList>
            <person name="Tani A."/>
            <person name="Ola A."/>
            <person name="Ogura Y."/>
            <person name="Katsura K."/>
            <person name="Hayashi T."/>
        </authorList>
    </citation>
    <scope>NUCLEOTIDE SEQUENCE</scope>
    <source>
        <strain evidence="1">JCM 32048</strain>
    </source>
</reference>
<comment type="caution">
    <text evidence="1">The sequence shown here is derived from an EMBL/GenBank/DDBJ whole genome shotgun (WGS) entry which is preliminary data.</text>
</comment>
<dbReference type="AlphaFoldDB" id="A0AA37HHP5"/>
<gene>
    <name evidence="1" type="ORF">MPEAHAMD_5543</name>
</gene>
<name>A0AA37HHP5_9HYPH</name>
<evidence type="ECO:0000313" key="1">
    <source>
        <dbReference type="EMBL" id="GJD65355.1"/>
    </source>
</evidence>
<evidence type="ECO:0000313" key="2">
    <source>
        <dbReference type="Proteomes" id="UP001055286"/>
    </source>
</evidence>
<organism evidence="1 2">
    <name type="scientific">Methylobacterium frigidaeris</name>
    <dbReference type="NCBI Taxonomy" id="2038277"/>
    <lineage>
        <taxon>Bacteria</taxon>
        <taxon>Pseudomonadati</taxon>
        <taxon>Pseudomonadota</taxon>
        <taxon>Alphaproteobacteria</taxon>
        <taxon>Hyphomicrobiales</taxon>
        <taxon>Methylobacteriaceae</taxon>
        <taxon>Methylobacterium</taxon>
    </lineage>
</organism>
<dbReference type="Proteomes" id="UP001055286">
    <property type="component" value="Unassembled WGS sequence"/>
</dbReference>
<sequence>MKFGDGVPRWARRRVERHLARHSDGKVVRWMSFAMGNQRVRAEAGPTATTGNVLPFIRRAPVAEPGGGASVLDATGS</sequence>
<reference evidence="1" key="1">
    <citation type="journal article" date="2016" name="Front. Microbiol.">
        <title>Genome Sequence of the Piezophilic, Mesophilic Sulfate-Reducing Bacterium Desulfovibrio indicus J2T.</title>
        <authorList>
            <person name="Cao J."/>
            <person name="Maignien L."/>
            <person name="Shao Z."/>
            <person name="Alain K."/>
            <person name="Jebbar M."/>
        </authorList>
    </citation>
    <scope>NUCLEOTIDE SEQUENCE</scope>
    <source>
        <strain evidence="1">JCM 32048</strain>
    </source>
</reference>
<proteinExistence type="predicted"/>
<protein>
    <submittedName>
        <fullName evidence="1">Uncharacterized protein</fullName>
    </submittedName>
</protein>
<dbReference type="EMBL" id="BPQJ01000038">
    <property type="protein sequence ID" value="GJD65355.1"/>
    <property type="molecule type" value="Genomic_DNA"/>
</dbReference>
<dbReference type="RefSeq" id="WP_099905827.1">
    <property type="nucleotide sequence ID" value="NZ_BPQJ01000038.1"/>
</dbReference>
<accession>A0AA37HHP5</accession>
<keyword evidence="2" id="KW-1185">Reference proteome</keyword>